<proteinExistence type="predicted"/>
<evidence type="ECO:0000313" key="1">
    <source>
        <dbReference type="EMBL" id="GAH14888.1"/>
    </source>
</evidence>
<accession>X1F239</accession>
<reference evidence="1" key="1">
    <citation type="journal article" date="2014" name="Front. Microbiol.">
        <title>High frequency of phylogenetically diverse reductive dehalogenase-homologous genes in deep subseafloor sedimentary metagenomes.</title>
        <authorList>
            <person name="Kawai M."/>
            <person name="Futagami T."/>
            <person name="Toyoda A."/>
            <person name="Takaki Y."/>
            <person name="Nishi S."/>
            <person name="Hori S."/>
            <person name="Arai W."/>
            <person name="Tsubouchi T."/>
            <person name="Morono Y."/>
            <person name="Uchiyama I."/>
            <person name="Ito T."/>
            <person name="Fujiyama A."/>
            <person name="Inagaki F."/>
            <person name="Takami H."/>
        </authorList>
    </citation>
    <scope>NUCLEOTIDE SEQUENCE</scope>
    <source>
        <strain evidence="1">Expedition CK06-06</strain>
    </source>
</reference>
<sequence>NYMLYQGKTLQFLTTISDQFKKGVETRLAAEFNTPLQLKNEITVGSTINTEYLENEVPAGFLIEQVQNLFVTNGTNSSRELLAQKIVIELVKAGYPSVIFDFTGKWSKVIKMFQGSIYENQFIYHKLGKTIVINPLRSEIPYDKNNLAYLDYMFDAYAMCFKKDERTIEMFKNTILRNPDIDISTLVLDLTSQRDWEKSSVTEALLSFFKEFTPQESSFIQRQQPQNLDTAQAHQFITDDKTVIIDLSDVRDYD</sequence>
<dbReference type="AlphaFoldDB" id="X1F239"/>
<protein>
    <submittedName>
        <fullName evidence="1">Uncharacterized protein</fullName>
    </submittedName>
</protein>
<comment type="caution">
    <text evidence="1">The sequence shown here is derived from an EMBL/GenBank/DDBJ whole genome shotgun (WGS) entry which is preliminary data.</text>
</comment>
<gene>
    <name evidence="1" type="ORF">S01H4_54676</name>
</gene>
<dbReference type="EMBL" id="BART01031482">
    <property type="protein sequence ID" value="GAH14888.1"/>
    <property type="molecule type" value="Genomic_DNA"/>
</dbReference>
<feature type="non-terminal residue" evidence="1">
    <location>
        <position position="254"/>
    </location>
</feature>
<feature type="non-terminal residue" evidence="1">
    <location>
        <position position="1"/>
    </location>
</feature>
<name>X1F239_9ZZZZ</name>
<organism evidence="1">
    <name type="scientific">marine sediment metagenome</name>
    <dbReference type="NCBI Taxonomy" id="412755"/>
    <lineage>
        <taxon>unclassified sequences</taxon>
        <taxon>metagenomes</taxon>
        <taxon>ecological metagenomes</taxon>
    </lineage>
</organism>